<feature type="compositionally biased region" description="Low complexity" evidence="1">
    <location>
        <begin position="21"/>
        <end position="48"/>
    </location>
</feature>
<dbReference type="EMBL" id="CAWUPB010000127">
    <property type="protein sequence ID" value="CAK7323518.1"/>
    <property type="molecule type" value="Genomic_DNA"/>
</dbReference>
<keyword evidence="3" id="KW-1185">Reference proteome</keyword>
<protein>
    <submittedName>
        <fullName evidence="2">Uncharacterized protein</fullName>
    </submittedName>
</protein>
<evidence type="ECO:0000313" key="2">
    <source>
        <dbReference type="EMBL" id="CAK7323518.1"/>
    </source>
</evidence>
<feature type="region of interest" description="Disordered" evidence="1">
    <location>
        <begin position="1"/>
        <end position="98"/>
    </location>
</feature>
<proteinExistence type="predicted"/>
<comment type="caution">
    <text evidence="2">The sequence shown here is derived from an EMBL/GenBank/DDBJ whole genome shotgun (WGS) entry which is preliminary data.</text>
</comment>
<reference evidence="2 3" key="1">
    <citation type="submission" date="2024-01" db="EMBL/GenBank/DDBJ databases">
        <authorList>
            <person name="Waweru B."/>
        </authorList>
    </citation>
    <scope>NUCLEOTIDE SEQUENCE [LARGE SCALE GENOMIC DNA]</scope>
</reference>
<gene>
    <name evidence="2" type="ORF">DCAF_LOCUS1147</name>
</gene>
<dbReference type="Proteomes" id="UP001314170">
    <property type="component" value="Unassembled WGS sequence"/>
</dbReference>
<dbReference type="AlphaFoldDB" id="A0AAV1QPJ2"/>
<evidence type="ECO:0000256" key="1">
    <source>
        <dbReference type="SAM" id="MobiDB-lite"/>
    </source>
</evidence>
<sequence length="98" mass="10061">MAKARGSIRSTNPPAPPPSDAMPSYPKPAQLSRPPSTTPATAAALSILELARSDPPPAAAPKHPMVTRAKTGHLKPRTFSTVVPPAAPSSYSQASSDP</sequence>
<name>A0AAV1QPJ2_9ROSI</name>
<evidence type="ECO:0000313" key="3">
    <source>
        <dbReference type="Proteomes" id="UP001314170"/>
    </source>
</evidence>
<feature type="compositionally biased region" description="Low complexity" evidence="1">
    <location>
        <begin position="88"/>
        <end position="98"/>
    </location>
</feature>
<organism evidence="2 3">
    <name type="scientific">Dovyalis caffra</name>
    <dbReference type="NCBI Taxonomy" id="77055"/>
    <lineage>
        <taxon>Eukaryota</taxon>
        <taxon>Viridiplantae</taxon>
        <taxon>Streptophyta</taxon>
        <taxon>Embryophyta</taxon>
        <taxon>Tracheophyta</taxon>
        <taxon>Spermatophyta</taxon>
        <taxon>Magnoliopsida</taxon>
        <taxon>eudicotyledons</taxon>
        <taxon>Gunneridae</taxon>
        <taxon>Pentapetalae</taxon>
        <taxon>rosids</taxon>
        <taxon>fabids</taxon>
        <taxon>Malpighiales</taxon>
        <taxon>Salicaceae</taxon>
        <taxon>Flacourtieae</taxon>
        <taxon>Dovyalis</taxon>
    </lineage>
</organism>
<accession>A0AAV1QPJ2</accession>